<feature type="chain" id="PRO_5040232425" evidence="1">
    <location>
        <begin position="18"/>
        <end position="152"/>
    </location>
</feature>
<evidence type="ECO:0000313" key="2">
    <source>
        <dbReference type="EMBL" id="KAG6012832.1"/>
    </source>
</evidence>
<sequence>MKAFIFAAAAMFGAAYAGKATIVNNCEYTVYAQSFPFAGGNRDLATIESKKSWSEDLIRDGNGDTIKVAKDASLSGPLFFAYSFSSNPNTIYYEMNSQWGNPFGDKHNILSTNKDCPALNCGANDAGCYSTPGNVKNPGCAEPADLTLTLCA</sequence>
<evidence type="ECO:0000313" key="3">
    <source>
        <dbReference type="Proteomes" id="UP000748025"/>
    </source>
</evidence>
<keyword evidence="1" id="KW-0732">Signal</keyword>
<organism evidence="2 3">
    <name type="scientific">Claviceps pusilla</name>
    <dbReference type="NCBI Taxonomy" id="123648"/>
    <lineage>
        <taxon>Eukaryota</taxon>
        <taxon>Fungi</taxon>
        <taxon>Dikarya</taxon>
        <taxon>Ascomycota</taxon>
        <taxon>Pezizomycotina</taxon>
        <taxon>Sordariomycetes</taxon>
        <taxon>Hypocreomycetidae</taxon>
        <taxon>Hypocreales</taxon>
        <taxon>Clavicipitaceae</taxon>
        <taxon>Claviceps</taxon>
    </lineage>
</organism>
<dbReference type="OrthoDB" id="3682664at2759"/>
<proteinExistence type="predicted"/>
<keyword evidence="3" id="KW-1185">Reference proteome</keyword>
<feature type="signal peptide" evidence="1">
    <location>
        <begin position="1"/>
        <end position="17"/>
    </location>
</feature>
<dbReference type="EMBL" id="SRPW01000691">
    <property type="protein sequence ID" value="KAG6012832.1"/>
    <property type="molecule type" value="Genomic_DNA"/>
</dbReference>
<dbReference type="PANTHER" id="PTHR36195:SF4">
    <property type="entry name" value="DOMAIN PROTEIN, PUTATIVE (AFU_ORTHOLOGUE AFUA_5G01990)-RELATED"/>
    <property type="match status" value="1"/>
</dbReference>
<protein>
    <submittedName>
        <fullName evidence="2">Uncharacterized protein</fullName>
    </submittedName>
</protein>
<dbReference type="PANTHER" id="PTHR36195">
    <property type="entry name" value="DOMAIN PROTEIN, PUTATIVE (AFU_ORTHOLOGUE AFUA_5G01990)-RELATED-RELATED"/>
    <property type="match status" value="1"/>
</dbReference>
<dbReference type="Proteomes" id="UP000748025">
    <property type="component" value="Unassembled WGS sequence"/>
</dbReference>
<dbReference type="InterPro" id="IPR006771">
    <property type="entry name" value="CetA-like"/>
</dbReference>
<reference evidence="2" key="1">
    <citation type="journal article" date="2020" name="bioRxiv">
        <title>Whole genome comparisons of ergot fungi reveals the divergence and evolution of species within the genus Claviceps are the result of varying mechanisms driving genome evolution and host range expansion.</title>
        <authorList>
            <person name="Wyka S.A."/>
            <person name="Mondo S.J."/>
            <person name="Liu M."/>
            <person name="Dettman J."/>
            <person name="Nalam V."/>
            <person name="Broders K.D."/>
        </authorList>
    </citation>
    <scope>NUCLEOTIDE SEQUENCE</scope>
    <source>
        <strain evidence="2">CCC 602</strain>
    </source>
</reference>
<accession>A0A9P7NEG3</accession>
<dbReference type="Pfam" id="PF04681">
    <property type="entry name" value="Bys1"/>
    <property type="match status" value="1"/>
</dbReference>
<gene>
    <name evidence="2" type="ORF">E4U43_007622</name>
</gene>
<dbReference type="AlphaFoldDB" id="A0A9P7NEG3"/>
<name>A0A9P7NEG3_9HYPO</name>
<evidence type="ECO:0000256" key="1">
    <source>
        <dbReference type="SAM" id="SignalP"/>
    </source>
</evidence>
<comment type="caution">
    <text evidence="2">The sequence shown here is derived from an EMBL/GenBank/DDBJ whole genome shotgun (WGS) entry which is preliminary data.</text>
</comment>